<dbReference type="AlphaFoldDB" id="A0A3B0V3P5"/>
<protein>
    <recommendedName>
        <fullName evidence="1">Cyclic nucleotide-binding domain-containing protein</fullName>
    </recommendedName>
</protein>
<dbReference type="InterPro" id="IPR016181">
    <property type="entry name" value="Acyl_CoA_acyltransferase"/>
</dbReference>
<dbReference type="GO" id="GO:0005829">
    <property type="term" value="C:cytosol"/>
    <property type="evidence" value="ECO:0007669"/>
    <property type="project" value="TreeGrafter"/>
</dbReference>
<dbReference type="PROSITE" id="PS50042">
    <property type="entry name" value="CNMP_BINDING_3"/>
    <property type="match status" value="1"/>
</dbReference>
<organism evidence="2">
    <name type="scientific">hydrothermal vent metagenome</name>
    <dbReference type="NCBI Taxonomy" id="652676"/>
    <lineage>
        <taxon>unclassified sequences</taxon>
        <taxon>metagenomes</taxon>
        <taxon>ecological metagenomes</taxon>
    </lineage>
</organism>
<dbReference type="PANTHER" id="PTHR24567">
    <property type="entry name" value="CRP FAMILY TRANSCRIPTIONAL REGULATORY PROTEIN"/>
    <property type="match status" value="1"/>
</dbReference>
<gene>
    <name evidence="2" type="ORF">MNBD_CHLOROFLEXI01-319</name>
</gene>
<dbReference type="InterPro" id="IPR014710">
    <property type="entry name" value="RmlC-like_jellyroll"/>
</dbReference>
<name>A0A3B0V3P5_9ZZZZ</name>
<dbReference type="Gene3D" id="2.60.120.10">
    <property type="entry name" value="Jelly Rolls"/>
    <property type="match status" value="1"/>
</dbReference>
<accession>A0A3B0V3P5</accession>
<dbReference type="PANTHER" id="PTHR24567:SF26">
    <property type="entry name" value="REGULATORY PROTEIN YEIL"/>
    <property type="match status" value="1"/>
</dbReference>
<dbReference type="EMBL" id="UOEU01000698">
    <property type="protein sequence ID" value="VAW38148.1"/>
    <property type="molecule type" value="Genomic_DNA"/>
</dbReference>
<dbReference type="SUPFAM" id="SSF55729">
    <property type="entry name" value="Acyl-CoA N-acyltransferases (Nat)"/>
    <property type="match status" value="1"/>
</dbReference>
<dbReference type="Pfam" id="PF21926">
    <property type="entry name" value="FeeM"/>
    <property type="match status" value="1"/>
</dbReference>
<evidence type="ECO:0000259" key="1">
    <source>
        <dbReference type="PROSITE" id="PS50042"/>
    </source>
</evidence>
<dbReference type="InterPro" id="IPR054597">
    <property type="entry name" value="FeeM_cat"/>
</dbReference>
<dbReference type="InterPro" id="IPR000595">
    <property type="entry name" value="cNMP-bd_dom"/>
</dbReference>
<feature type="domain" description="Cyclic nucleotide-binding" evidence="1">
    <location>
        <begin position="241"/>
        <end position="357"/>
    </location>
</feature>
<dbReference type="Pfam" id="PF00027">
    <property type="entry name" value="cNMP_binding"/>
    <property type="match status" value="1"/>
</dbReference>
<dbReference type="InterPro" id="IPR018490">
    <property type="entry name" value="cNMP-bd_dom_sf"/>
</dbReference>
<sequence>MDIQVRYAESKDELQSIFQLRYEIYNQEMNKESVAVDHEKKVLTDSNDDTARILYATVGGEIAGTLRIHWGGDTPFPAEFNETYDLSRFESIVSPDQMVILTQFMVSKQFRGTLLPFQLLGASAQFSLDNKVQLSFCDCRPHLLNLYTRLGYRTYTKTFNNVTVGLLIPLVLVIEDIEYFQRLNSPLLRFATGDFNPPVPREILSLIPQAPTIQSVASEAAAQWARSYGLLSDSHERTSTIFDGLNEDEVTKLMKRSFVIKCELNDLVIRKNTVDRTMFIILSGLVEVREGAQVVTVLSQGDVVGELAFLLHADHLSDVYAASEDVQLLSLNEKSVLGLMENEPAIASRLFYNLSKVVGAKMVSLYQWTFAQT</sequence>
<dbReference type="Gene3D" id="3.40.630.30">
    <property type="match status" value="1"/>
</dbReference>
<dbReference type="SUPFAM" id="SSF51206">
    <property type="entry name" value="cAMP-binding domain-like"/>
    <property type="match status" value="1"/>
</dbReference>
<proteinExistence type="predicted"/>
<evidence type="ECO:0000313" key="2">
    <source>
        <dbReference type="EMBL" id="VAW38148.1"/>
    </source>
</evidence>
<dbReference type="GO" id="GO:0003700">
    <property type="term" value="F:DNA-binding transcription factor activity"/>
    <property type="evidence" value="ECO:0007669"/>
    <property type="project" value="TreeGrafter"/>
</dbReference>
<reference evidence="2" key="1">
    <citation type="submission" date="2018-06" db="EMBL/GenBank/DDBJ databases">
        <authorList>
            <person name="Zhirakovskaya E."/>
        </authorList>
    </citation>
    <scope>NUCLEOTIDE SEQUENCE</scope>
</reference>
<dbReference type="CDD" id="cd00038">
    <property type="entry name" value="CAP_ED"/>
    <property type="match status" value="1"/>
</dbReference>
<dbReference type="SMART" id="SM00100">
    <property type="entry name" value="cNMP"/>
    <property type="match status" value="1"/>
</dbReference>
<dbReference type="InterPro" id="IPR050397">
    <property type="entry name" value="Env_Response_Regulators"/>
</dbReference>